<dbReference type="InterPro" id="IPR009214">
    <property type="entry name" value="DUF1129"/>
</dbReference>
<dbReference type="EMBL" id="CP048268">
    <property type="protein sequence ID" value="QYN52169.1"/>
    <property type="molecule type" value="Genomic_DNA"/>
</dbReference>
<name>A0ABX8W4P8_9LACO</name>
<feature type="transmembrane region" description="Helical" evidence="2">
    <location>
        <begin position="222"/>
        <end position="242"/>
    </location>
</feature>
<sequence length="260" mass="28854">MAEKNNEEQSKIDNSKQEKLKEKVASQNMEDEVKQTEPAQLREQLSNKNSDYVYRLQKELEAQGSMSEEDAVKHVDGLLSDLVIAQRHGQPASTFYGMSPKLKAADMLKPKVKTAADIPFWQYATDSALLYVALFVGLFGVIALFTPNSKNNSQMGILTLVIVGAGMGIFMTKYNDWVLPAGGKNKKIPWSKLILGMCAIVLILIVLIFLLSIPALHAINPVLPGFADIIIAAVTYGARWLFRRHYQIIGSVFNPASRNK</sequence>
<feature type="transmembrane region" description="Helical" evidence="2">
    <location>
        <begin position="193"/>
        <end position="216"/>
    </location>
</feature>
<organism evidence="3 4">
    <name type="scientific">Lactobacillus panisapium</name>
    <dbReference type="NCBI Taxonomy" id="2012495"/>
    <lineage>
        <taxon>Bacteria</taxon>
        <taxon>Bacillati</taxon>
        <taxon>Bacillota</taxon>
        <taxon>Bacilli</taxon>
        <taxon>Lactobacillales</taxon>
        <taxon>Lactobacillaceae</taxon>
        <taxon>Lactobacillus</taxon>
    </lineage>
</organism>
<feature type="compositionally biased region" description="Basic and acidic residues" evidence="1">
    <location>
        <begin position="1"/>
        <end position="24"/>
    </location>
</feature>
<keyword evidence="2" id="KW-0472">Membrane</keyword>
<keyword evidence="4" id="KW-1185">Reference proteome</keyword>
<keyword evidence="2" id="KW-0812">Transmembrane</keyword>
<evidence type="ECO:0000256" key="1">
    <source>
        <dbReference type="SAM" id="MobiDB-lite"/>
    </source>
</evidence>
<evidence type="ECO:0000313" key="4">
    <source>
        <dbReference type="Proteomes" id="UP000826550"/>
    </source>
</evidence>
<protein>
    <submittedName>
        <fullName evidence="3">DUF1129 domain-containing protein</fullName>
    </submittedName>
</protein>
<dbReference type="RefSeq" id="WP_220220647.1">
    <property type="nucleotide sequence ID" value="NZ_CP048268.1"/>
</dbReference>
<accession>A0ABX8W4P8</accession>
<evidence type="ECO:0000313" key="3">
    <source>
        <dbReference type="EMBL" id="QYN52169.1"/>
    </source>
</evidence>
<reference evidence="3 4" key="1">
    <citation type="submission" date="2020-01" db="EMBL/GenBank/DDBJ databases">
        <title>Vast differences in strain-level diversity in the gut microbiota of two closely related honey bee species.</title>
        <authorList>
            <person name="Ellegaard K.M."/>
            <person name="Suenami S."/>
            <person name="Miyazaki R."/>
            <person name="Engel P."/>
        </authorList>
    </citation>
    <scope>NUCLEOTIDE SEQUENCE [LARGE SCALE GENOMIC DNA]</scope>
    <source>
        <strain evidence="3 4">ESL0416</strain>
    </source>
</reference>
<keyword evidence="2" id="KW-1133">Transmembrane helix</keyword>
<feature type="region of interest" description="Disordered" evidence="1">
    <location>
        <begin position="1"/>
        <end position="44"/>
    </location>
</feature>
<dbReference type="Proteomes" id="UP000826550">
    <property type="component" value="Chromosome"/>
</dbReference>
<proteinExistence type="predicted"/>
<gene>
    <name evidence="3" type="ORF">GYM71_01440</name>
</gene>
<evidence type="ECO:0000256" key="2">
    <source>
        <dbReference type="SAM" id="Phobius"/>
    </source>
</evidence>
<feature type="transmembrane region" description="Helical" evidence="2">
    <location>
        <begin position="128"/>
        <end position="147"/>
    </location>
</feature>
<feature type="transmembrane region" description="Helical" evidence="2">
    <location>
        <begin position="153"/>
        <end position="172"/>
    </location>
</feature>
<dbReference type="Pfam" id="PF06570">
    <property type="entry name" value="DUF1129"/>
    <property type="match status" value="1"/>
</dbReference>